<dbReference type="InterPro" id="IPR051788">
    <property type="entry name" value="MFS_Transporter"/>
</dbReference>
<feature type="transmembrane region" description="Helical" evidence="7">
    <location>
        <begin position="297"/>
        <end position="318"/>
    </location>
</feature>
<evidence type="ECO:0000313" key="8">
    <source>
        <dbReference type="EMBL" id="GAA2792384.1"/>
    </source>
</evidence>
<dbReference type="PANTHER" id="PTHR23514:SF3">
    <property type="entry name" value="BYPASS OF STOP CODON PROTEIN 6"/>
    <property type="match status" value="1"/>
</dbReference>
<feature type="transmembrane region" description="Helical" evidence="7">
    <location>
        <begin position="242"/>
        <end position="262"/>
    </location>
</feature>
<feature type="transmembrane region" description="Helical" evidence="7">
    <location>
        <begin position="46"/>
        <end position="69"/>
    </location>
</feature>
<feature type="transmembrane region" description="Helical" evidence="7">
    <location>
        <begin position="325"/>
        <end position="348"/>
    </location>
</feature>
<feature type="transmembrane region" description="Helical" evidence="7">
    <location>
        <begin position="81"/>
        <end position="99"/>
    </location>
</feature>
<name>A0ABN3VCU4_9PSEU</name>
<comment type="similarity">
    <text evidence="2">Belongs to the major facilitator superfamily.</text>
</comment>
<dbReference type="Proteomes" id="UP001500979">
    <property type="component" value="Unassembled WGS sequence"/>
</dbReference>
<keyword evidence="4 7" id="KW-0812">Transmembrane</keyword>
<protein>
    <submittedName>
        <fullName evidence="8">MFS transporter</fullName>
    </submittedName>
</protein>
<gene>
    <name evidence="8" type="ORF">GCM10010470_28950</name>
</gene>
<comment type="subcellular location">
    <subcellularLocation>
        <location evidence="1">Endomembrane system</location>
        <topology evidence="1">Multi-pass membrane protein</topology>
    </subcellularLocation>
</comment>
<dbReference type="InterPro" id="IPR036259">
    <property type="entry name" value="MFS_trans_sf"/>
</dbReference>
<proteinExistence type="inferred from homology"/>
<dbReference type="InterPro" id="IPR011701">
    <property type="entry name" value="MFS"/>
</dbReference>
<sequence length="390" mass="39743">MTRALAADQRLFSRTGVVAACTGFVLIGALQALYGPAIPALRAEHGLGPAAAGLALSAHFVGGLAGVVLFHRAYGRMGNRLLLGVSYAAMALGMLVFVLSPSWPLALTGALVAGVGYGGVDYGLNHLFALGFGDRSPALLNVLNGFFGVGSVLAPALLGLLGPVNHEVVFAGFAVLAAVLVFALGGIKDRSAPEQPVRVRPSRRILTMIAAFVVLYVLNIGVESGVGGWEPTHLEAVGYPAGVAALATSVFWLMMTVGRFLVVPLALRWPEAAIVGGCCAGMAVCLGLAVVPALSPWAYAGVGLFIGPVFPTGLPWLYRSAPGAGGAYVIAASMIGGVVFPPLLGALIGVSTVVSAPVTLFGVNAVCLAVVWWIRRGEAGIPHQGGTMTG</sequence>
<keyword evidence="9" id="KW-1185">Reference proteome</keyword>
<keyword evidence="3" id="KW-0813">Transport</keyword>
<keyword evidence="5 7" id="KW-1133">Transmembrane helix</keyword>
<evidence type="ECO:0000313" key="9">
    <source>
        <dbReference type="Proteomes" id="UP001500979"/>
    </source>
</evidence>
<dbReference type="RefSeq" id="WP_344680172.1">
    <property type="nucleotide sequence ID" value="NZ_BAAAUX010000014.1"/>
</dbReference>
<evidence type="ECO:0000256" key="4">
    <source>
        <dbReference type="ARBA" id="ARBA00022692"/>
    </source>
</evidence>
<feature type="transmembrane region" description="Helical" evidence="7">
    <location>
        <begin position="142"/>
        <end position="162"/>
    </location>
</feature>
<evidence type="ECO:0000256" key="3">
    <source>
        <dbReference type="ARBA" id="ARBA00022448"/>
    </source>
</evidence>
<dbReference type="Pfam" id="PF07690">
    <property type="entry name" value="MFS_1"/>
    <property type="match status" value="1"/>
</dbReference>
<dbReference type="Gene3D" id="1.20.1250.20">
    <property type="entry name" value="MFS general substrate transporter like domains"/>
    <property type="match status" value="2"/>
</dbReference>
<feature type="transmembrane region" description="Helical" evidence="7">
    <location>
        <begin position="354"/>
        <end position="374"/>
    </location>
</feature>
<feature type="transmembrane region" description="Helical" evidence="7">
    <location>
        <begin position="168"/>
        <end position="185"/>
    </location>
</feature>
<feature type="transmembrane region" description="Helical" evidence="7">
    <location>
        <begin position="12"/>
        <end position="34"/>
    </location>
</feature>
<accession>A0ABN3VCU4</accession>
<keyword evidence="6 7" id="KW-0472">Membrane</keyword>
<feature type="transmembrane region" description="Helical" evidence="7">
    <location>
        <begin position="205"/>
        <end position="222"/>
    </location>
</feature>
<evidence type="ECO:0000256" key="6">
    <source>
        <dbReference type="ARBA" id="ARBA00023136"/>
    </source>
</evidence>
<evidence type="ECO:0000256" key="5">
    <source>
        <dbReference type="ARBA" id="ARBA00022989"/>
    </source>
</evidence>
<evidence type="ECO:0000256" key="7">
    <source>
        <dbReference type="SAM" id="Phobius"/>
    </source>
</evidence>
<organism evidence="8 9">
    <name type="scientific">Saccharopolyspora taberi</name>
    <dbReference type="NCBI Taxonomy" id="60895"/>
    <lineage>
        <taxon>Bacteria</taxon>
        <taxon>Bacillati</taxon>
        <taxon>Actinomycetota</taxon>
        <taxon>Actinomycetes</taxon>
        <taxon>Pseudonocardiales</taxon>
        <taxon>Pseudonocardiaceae</taxon>
        <taxon>Saccharopolyspora</taxon>
    </lineage>
</organism>
<comment type="caution">
    <text evidence="8">The sequence shown here is derived from an EMBL/GenBank/DDBJ whole genome shotgun (WGS) entry which is preliminary data.</text>
</comment>
<dbReference type="PANTHER" id="PTHR23514">
    <property type="entry name" value="BYPASS OF STOP CODON PROTEIN 6"/>
    <property type="match status" value="1"/>
</dbReference>
<dbReference type="EMBL" id="BAAAUX010000014">
    <property type="protein sequence ID" value="GAA2792384.1"/>
    <property type="molecule type" value="Genomic_DNA"/>
</dbReference>
<evidence type="ECO:0000256" key="2">
    <source>
        <dbReference type="ARBA" id="ARBA00008335"/>
    </source>
</evidence>
<feature type="transmembrane region" description="Helical" evidence="7">
    <location>
        <begin position="274"/>
        <end position="291"/>
    </location>
</feature>
<dbReference type="SUPFAM" id="SSF103473">
    <property type="entry name" value="MFS general substrate transporter"/>
    <property type="match status" value="1"/>
</dbReference>
<evidence type="ECO:0000256" key="1">
    <source>
        <dbReference type="ARBA" id="ARBA00004127"/>
    </source>
</evidence>
<reference evidence="8 9" key="1">
    <citation type="journal article" date="2019" name="Int. J. Syst. Evol. Microbiol.">
        <title>The Global Catalogue of Microorganisms (GCM) 10K type strain sequencing project: providing services to taxonomists for standard genome sequencing and annotation.</title>
        <authorList>
            <consortium name="The Broad Institute Genomics Platform"/>
            <consortium name="The Broad Institute Genome Sequencing Center for Infectious Disease"/>
            <person name="Wu L."/>
            <person name="Ma J."/>
        </authorList>
    </citation>
    <scope>NUCLEOTIDE SEQUENCE [LARGE SCALE GENOMIC DNA]</scope>
    <source>
        <strain evidence="8 9">JCM 9383</strain>
    </source>
</reference>
<feature type="transmembrane region" description="Helical" evidence="7">
    <location>
        <begin position="105"/>
        <end position="130"/>
    </location>
</feature>